<dbReference type="EMBL" id="KV417519">
    <property type="protein sequence ID" value="KZP25686.1"/>
    <property type="molecule type" value="Genomic_DNA"/>
</dbReference>
<dbReference type="Gene3D" id="3.40.50.1240">
    <property type="entry name" value="Phosphoglycerate mutase-like"/>
    <property type="match status" value="1"/>
</dbReference>
<dbReference type="Pfam" id="PF00328">
    <property type="entry name" value="His_Phos_2"/>
    <property type="match status" value="1"/>
</dbReference>
<gene>
    <name evidence="3" type="ORF">FIBSPDRAFT_733642</name>
</gene>
<dbReference type="InterPro" id="IPR033379">
    <property type="entry name" value="Acid_Pase_AS"/>
</dbReference>
<evidence type="ECO:0000256" key="1">
    <source>
        <dbReference type="ARBA" id="ARBA00005375"/>
    </source>
</evidence>
<evidence type="ECO:0000313" key="3">
    <source>
        <dbReference type="EMBL" id="KZP25686.1"/>
    </source>
</evidence>
<sequence>MVHTSPSVIQQYHLEPTKSEHIRKRQTTLDVHHYPIAPKELALQQVHVYVRHGERAPVGVRLNTGPANIPEHWMLCKSAHSFRNAVADLLPHDGTPFRTVVERKDGTPADGQCLLGELTDVGRDSTHSYGNALRNLYVNRLGFLPRTISDPEAADQVYFRSTHVARTIESLQQMMRGVYPPSTWAAQNGIDGQGPVLRVRNIKDENLSGNAYSCPKLQTLLYGFAQAAASTYNHTLQPLDCMLSKYIGGNPIRVDGKPRASGIMDTIRAAKAHGIKVPPEFDDSSVVDLIENAVVAEWFDGYKTEEVRRLGMGPLLADVAAKMALKSGKGVGPRMLVHSTHDAGLAALLATLDVFDDAWPAFTASITFELFSKSDNTTRSPSYLQSVMTTLGRQPPSADYYIRMRYQNKNMILPLCAGAGDHLAGFPEFCTLNKFIQRVAELTPQDWNEECIVR</sequence>
<comment type="similarity">
    <text evidence="1">Belongs to the histidine acid phosphatase family.</text>
</comment>
<protein>
    <submittedName>
        <fullName evidence="3">Phosphoglycerate mutase-like protein</fullName>
    </submittedName>
</protein>
<evidence type="ECO:0000313" key="4">
    <source>
        <dbReference type="Proteomes" id="UP000076532"/>
    </source>
</evidence>
<dbReference type="STRING" id="436010.A0A166P3T4"/>
<evidence type="ECO:0000256" key="2">
    <source>
        <dbReference type="ARBA" id="ARBA00022801"/>
    </source>
</evidence>
<dbReference type="SUPFAM" id="SSF53254">
    <property type="entry name" value="Phosphoglycerate mutase-like"/>
    <property type="match status" value="1"/>
</dbReference>
<dbReference type="AlphaFoldDB" id="A0A166P3T4"/>
<dbReference type="Proteomes" id="UP000076532">
    <property type="component" value="Unassembled WGS sequence"/>
</dbReference>
<keyword evidence="4" id="KW-1185">Reference proteome</keyword>
<dbReference type="InterPro" id="IPR000560">
    <property type="entry name" value="His_Pase_clade-2"/>
</dbReference>
<organism evidence="3 4">
    <name type="scientific">Athelia psychrophila</name>
    <dbReference type="NCBI Taxonomy" id="1759441"/>
    <lineage>
        <taxon>Eukaryota</taxon>
        <taxon>Fungi</taxon>
        <taxon>Dikarya</taxon>
        <taxon>Basidiomycota</taxon>
        <taxon>Agaricomycotina</taxon>
        <taxon>Agaricomycetes</taxon>
        <taxon>Agaricomycetidae</taxon>
        <taxon>Atheliales</taxon>
        <taxon>Atheliaceae</taxon>
        <taxon>Athelia</taxon>
    </lineage>
</organism>
<dbReference type="InterPro" id="IPR050645">
    <property type="entry name" value="Histidine_acid_phosphatase"/>
</dbReference>
<name>A0A166P3T4_9AGAM</name>
<reference evidence="3 4" key="1">
    <citation type="journal article" date="2016" name="Mol. Biol. Evol.">
        <title>Comparative Genomics of Early-Diverging Mushroom-Forming Fungi Provides Insights into the Origins of Lignocellulose Decay Capabilities.</title>
        <authorList>
            <person name="Nagy L.G."/>
            <person name="Riley R."/>
            <person name="Tritt A."/>
            <person name="Adam C."/>
            <person name="Daum C."/>
            <person name="Floudas D."/>
            <person name="Sun H."/>
            <person name="Yadav J.S."/>
            <person name="Pangilinan J."/>
            <person name="Larsson K.H."/>
            <person name="Matsuura K."/>
            <person name="Barry K."/>
            <person name="Labutti K."/>
            <person name="Kuo R."/>
            <person name="Ohm R.A."/>
            <person name="Bhattacharya S.S."/>
            <person name="Shirouzu T."/>
            <person name="Yoshinaga Y."/>
            <person name="Martin F.M."/>
            <person name="Grigoriev I.V."/>
            <person name="Hibbett D.S."/>
        </authorList>
    </citation>
    <scope>NUCLEOTIDE SEQUENCE [LARGE SCALE GENOMIC DNA]</scope>
    <source>
        <strain evidence="3 4">CBS 109695</strain>
    </source>
</reference>
<dbReference type="PROSITE" id="PS00778">
    <property type="entry name" value="HIS_ACID_PHOSPHAT_2"/>
    <property type="match status" value="1"/>
</dbReference>
<proteinExistence type="inferred from homology"/>
<dbReference type="PANTHER" id="PTHR11567:SF110">
    <property type="entry name" value="2-PHOSPHOXYLOSE PHOSPHATASE 1"/>
    <property type="match status" value="1"/>
</dbReference>
<keyword evidence="2" id="KW-0378">Hydrolase</keyword>
<dbReference type="InterPro" id="IPR029033">
    <property type="entry name" value="His_PPase_superfam"/>
</dbReference>
<accession>A0A166P3T4</accession>
<dbReference type="OrthoDB" id="10257284at2759"/>
<dbReference type="PANTHER" id="PTHR11567">
    <property type="entry name" value="ACID PHOSPHATASE-RELATED"/>
    <property type="match status" value="1"/>
</dbReference>
<dbReference type="GO" id="GO:0016791">
    <property type="term" value="F:phosphatase activity"/>
    <property type="evidence" value="ECO:0007669"/>
    <property type="project" value="TreeGrafter"/>
</dbReference>